<dbReference type="EMBL" id="HBGK01018951">
    <property type="protein sequence ID" value="CAD9280642.1"/>
    <property type="molecule type" value="Transcribed_RNA"/>
</dbReference>
<keyword evidence="2" id="KW-0732">Signal</keyword>
<proteinExistence type="predicted"/>
<gene>
    <name evidence="3" type="ORF">GOCE00092_LOCUS9552</name>
</gene>
<sequence>MTSQTKTTTMMMPTKTLHHHRHVLLPFLLLLLPSSLCTVSAQTYANQTGEFSSCGGCHCIPDNDGADPCPTATKPETKFTVQHVDTLLSLNHTNPFTIDCDPYTNATCETVPARDPLTQALDPNAVCAFLYDYPEQSELEDEQPCPLSYSAKTFASREEATAAGYVVTHEGGCATCSTTQDLAIYMTVIDQRQAATQCAFDALRSFELGKRCFMENIGFTEACSIVWTYDTLNTNNECGAICAAIVIGGQPNNGPEPTCTLNECLECNEVQNGPGFKGFAGRTRRNSGILSAIARPCSSIASVEHLDPCLLGGGGSDTPSPTTKATPSPTTKDTPSPTTTTAPPTSSPTSSGGATSWASIIMRFVSHLLVVGIVVVGWGP</sequence>
<evidence type="ECO:0000256" key="1">
    <source>
        <dbReference type="SAM" id="MobiDB-lite"/>
    </source>
</evidence>
<protein>
    <submittedName>
        <fullName evidence="3">Uncharacterized protein</fullName>
    </submittedName>
</protein>
<name>A0A7S1UWS2_9STRA</name>
<organism evidence="3">
    <name type="scientific">Grammatophora oceanica</name>
    <dbReference type="NCBI Taxonomy" id="210454"/>
    <lineage>
        <taxon>Eukaryota</taxon>
        <taxon>Sar</taxon>
        <taxon>Stramenopiles</taxon>
        <taxon>Ochrophyta</taxon>
        <taxon>Bacillariophyta</taxon>
        <taxon>Fragilariophyceae</taxon>
        <taxon>Fragilariophycidae</taxon>
        <taxon>Rhabdonematales</taxon>
        <taxon>Grammatophoraceae</taxon>
        <taxon>Grammatophora</taxon>
    </lineage>
</organism>
<feature type="region of interest" description="Disordered" evidence="1">
    <location>
        <begin position="311"/>
        <end position="353"/>
    </location>
</feature>
<dbReference type="PANTHER" id="PTHR40535">
    <property type="entry name" value="CHROMOSOME UNDETERMINED SCAFFOLD_9, WHOLE GENOME SHOTGUN SEQUENCE"/>
    <property type="match status" value="1"/>
</dbReference>
<feature type="chain" id="PRO_5031304288" evidence="2">
    <location>
        <begin position="42"/>
        <end position="380"/>
    </location>
</feature>
<dbReference type="AlphaFoldDB" id="A0A7S1UWS2"/>
<feature type="signal peptide" evidence="2">
    <location>
        <begin position="1"/>
        <end position="41"/>
    </location>
</feature>
<reference evidence="3" key="1">
    <citation type="submission" date="2021-01" db="EMBL/GenBank/DDBJ databases">
        <authorList>
            <person name="Corre E."/>
            <person name="Pelletier E."/>
            <person name="Niang G."/>
            <person name="Scheremetjew M."/>
            <person name="Finn R."/>
            <person name="Kale V."/>
            <person name="Holt S."/>
            <person name="Cochrane G."/>
            <person name="Meng A."/>
            <person name="Brown T."/>
            <person name="Cohen L."/>
        </authorList>
    </citation>
    <scope>NUCLEOTIDE SEQUENCE</scope>
    <source>
        <strain evidence="3">CCMP 410</strain>
    </source>
</reference>
<evidence type="ECO:0000313" key="3">
    <source>
        <dbReference type="EMBL" id="CAD9280642.1"/>
    </source>
</evidence>
<dbReference type="PANTHER" id="PTHR40535:SF1">
    <property type="entry name" value="CHROMOSOME UNDETERMINED SCAFFOLD_9, WHOLE GENOME SHOTGUN SEQUENCE"/>
    <property type="match status" value="1"/>
</dbReference>
<feature type="compositionally biased region" description="Low complexity" evidence="1">
    <location>
        <begin position="317"/>
        <end position="353"/>
    </location>
</feature>
<accession>A0A7S1UWS2</accession>
<evidence type="ECO:0000256" key="2">
    <source>
        <dbReference type="SAM" id="SignalP"/>
    </source>
</evidence>